<reference evidence="1 3" key="2">
    <citation type="submission" date="2024-10" db="EMBL/GenBank/DDBJ databases">
        <authorList>
            <person name="Ryan C."/>
        </authorList>
    </citation>
    <scope>NUCLEOTIDE SEQUENCE [LARGE SCALE GENOMIC DNA]</scope>
</reference>
<protein>
    <submittedName>
        <fullName evidence="1">Uncharacterized protein</fullName>
    </submittedName>
</protein>
<proteinExistence type="predicted"/>
<dbReference type="EMBL" id="OZ075139">
    <property type="protein sequence ID" value="CAL5014816.1"/>
    <property type="molecule type" value="Genomic_DNA"/>
</dbReference>
<dbReference type="EMBL" id="OZ075140">
    <property type="protein sequence ID" value="CAL5025373.1"/>
    <property type="molecule type" value="Genomic_DNA"/>
</dbReference>
<dbReference type="AlphaFoldDB" id="A0ABC9C555"/>
<dbReference type="Proteomes" id="UP001497457">
    <property type="component" value="Chromosome 30rd"/>
</dbReference>
<gene>
    <name evidence="1" type="ORF">URODEC1_LOCUS72188</name>
    <name evidence="2" type="ORF">URODEC1_LOCUS78058</name>
</gene>
<keyword evidence="3" id="KW-1185">Reference proteome</keyword>
<evidence type="ECO:0000313" key="2">
    <source>
        <dbReference type="EMBL" id="CAL5025373.1"/>
    </source>
</evidence>
<accession>A0ABC9C555</accession>
<evidence type="ECO:0000313" key="3">
    <source>
        <dbReference type="Proteomes" id="UP001497457"/>
    </source>
</evidence>
<organism evidence="1 3">
    <name type="scientific">Urochloa decumbens</name>
    <dbReference type="NCBI Taxonomy" id="240449"/>
    <lineage>
        <taxon>Eukaryota</taxon>
        <taxon>Viridiplantae</taxon>
        <taxon>Streptophyta</taxon>
        <taxon>Embryophyta</taxon>
        <taxon>Tracheophyta</taxon>
        <taxon>Spermatophyta</taxon>
        <taxon>Magnoliopsida</taxon>
        <taxon>Liliopsida</taxon>
        <taxon>Poales</taxon>
        <taxon>Poaceae</taxon>
        <taxon>PACMAD clade</taxon>
        <taxon>Panicoideae</taxon>
        <taxon>Panicodae</taxon>
        <taxon>Paniceae</taxon>
        <taxon>Melinidinae</taxon>
        <taxon>Urochloa</taxon>
    </lineage>
</organism>
<dbReference type="PANTHER" id="PTHR35101">
    <property type="entry name" value="OS02G0162600 PROTEIN"/>
    <property type="match status" value="1"/>
</dbReference>
<sequence length="98" mass="10535">MAKAQLIARFAVEVAPSQLSSILRRRRALPRMLDTIAEDDKEAVAVELPYALPRTKGPRQSLSYTTATEVGKSSAVHGERCAVAGNPLPHAEELAVLA</sequence>
<name>A0ABC9C555_9POAL</name>
<reference evidence="3" key="1">
    <citation type="submission" date="2024-06" db="EMBL/GenBank/DDBJ databases">
        <authorList>
            <person name="Ryan C."/>
        </authorList>
    </citation>
    <scope>NUCLEOTIDE SEQUENCE [LARGE SCALE GENOMIC DNA]</scope>
</reference>
<dbReference type="PANTHER" id="PTHR35101:SF12">
    <property type="entry name" value="OS02G0162600 PROTEIN"/>
    <property type="match status" value="1"/>
</dbReference>
<evidence type="ECO:0000313" key="1">
    <source>
        <dbReference type="EMBL" id="CAL5014816.1"/>
    </source>
</evidence>
<dbReference type="Proteomes" id="UP001497457">
    <property type="component" value="Chromosome 29rd"/>
</dbReference>